<evidence type="ECO:0000256" key="2">
    <source>
        <dbReference type="ARBA" id="ARBA00004175"/>
    </source>
</evidence>
<keyword evidence="13" id="KW-1053">Target membrane</keyword>
<feature type="region of interest" description="Disordered" evidence="15">
    <location>
        <begin position="1"/>
        <end position="21"/>
    </location>
</feature>
<feature type="domain" description="Transient receptor ion channel" evidence="17">
    <location>
        <begin position="186"/>
        <end position="249"/>
    </location>
</feature>
<keyword evidence="18" id="KW-1185">Reference proteome</keyword>
<dbReference type="Pfam" id="PF08344">
    <property type="entry name" value="TRP_2"/>
    <property type="match status" value="1"/>
</dbReference>
<dbReference type="KEGG" id="goe:100900383"/>
<keyword evidence="9" id="KW-0528">Neurotoxin</keyword>
<keyword evidence="9" id="KW-0638">Presynaptic neurotoxin</keyword>
<dbReference type="GO" id="GO:0006887">
    <property type="term" value="P:exocytosis"/>
    <property type="evidence" value="ECO:0007669"/>
    <property type="project" value="UniProtKB-KW"/>
</dbReference>
<dbReference type="Proteomes" id="UP000694867">
    <property type="component" value="Unplaced"/>
</dbReference>
<keyword evidence="12 16" id="KW-0472">Membrane</keyword>
<dbReference type="GO" id="GO:0044218">
    <property type="term" value="C:other organism cell membrane"/>
    <property type="evidence" value="ECO:0007669"/>
    <property type="project" value="UniProtKB-KW"/>
</dbReference>
<dbReference type="PRINTS" id="PR01097">
    <property type="entry name" value="TRNSRECEPTRP"/>
</dbReference>
<keyword evidence="7" id="KW-0677">Repeat</keyword>
<sequence>MENPAFRKSLGGDATTPPNPTIVTVDEMALRRSVIFNEGRLKHEEKLFLDMVSAGDILNLRDLLSKYPDLNINCCDFKGHGALEIAVRAHDFHMLRELLLQPTLETSLVYRAVLIAIEENLIDEVNCLLESESAVRAAREQPADYPNIFVDNVTPIMQAAILNRLEITKLLLDKGHYIEKPHPRECTCELRCGREDFHEELSQSQIELNSLRGLASPTFMVLTCSDPILTAFYMAKDLACKAKERPEFRDEFIELSEQCAKFAAELLDQCQTSEEVQTVLAQTQGFPDSRPFRFPRLYLAILLDQKEFVSRPNCQQVLRTLWLSGLPEWYSWSFYRRSSYVFTQILFTPLLCLTFLLYPRAKILDVFKVPMNKFIHHITLYLIFLSLLLITLFYGRRDQFRLRALWSEVLVGIFVVGYVWELFLSIYTLGLRIFMRSMWSAYQLVMFFLFLVAEILFLIVFATSRTLKDSLQRELWPWYHPYLLGESLYAIATVMAFCRLLQWCQLSKIIGPLGISLNKMTGDIFRFMAILVIVFVAFCAGINSIYKNYKGNAVLVRGVKNITQPDAFVGIGNTLKSLFWGVYGMGSPEYADLVVSQSVSPTERIRKHYFSEIVGYSLWALFHIFTVIVLLNMLIAMMSDSFQRIQENAYREWMFARASQWIQYFDNHTAIPAPFNLLPSAYCLIQAYEIGRSIFQQEWRRARKQCSPERACFPNYESARELQKRYQHNYETLIILLIRRYMQAREMLERDRALSRVLSSFLSQDYGNKHESWQPNQNSQQPQSPGVQPVTLRNPSKLWILGGHK</sequence>
<keyword evidence="5" id="KW-1052">Target cell membrane</keyword>
<dbReference type="GO" id="GO:0015279">
    <property type="term" value="F:store-operated calcium channel activity"/>
    <property type="evidence" value="ECO:0007669"/>
    <property type="project" value="TreeGrafter"/>
</dbReference>
<keyword evidence="6 16" id="KW-0812">Transmembrane</keyword>
<evidence type="ECO:0000256" key="3">
    <source>
        <dbReference type="ARBA" id="ARBA00022448"/>
    </source>
</evidence>
<evidence type="ECO:0000256" key="4">
    <source>
        <dbReference type="ARBA" id="ARBA00022483"/>
    </source>
</evidence>
<proteinExistence type="predicted"/>
<dbReference type="InterPro" id="IPR036770">
    <property type="entry name" value="Ankyrin_rpt-contain_sf"/>
</dbReference>
<dbReference type="Pfam" id="PF00520">
    <property type="entry name" value="Ion_trans"/>
    <property type="match status" value="1"/>
</dbReference>
<dbReference type="RefSeq" id="XP_018497405.1">
    <property type="nucleotide sequence ID" value="XM_018641889.1"/>
</dbReference>
<evidence type="ECO:0000256" key="14">
    <source>
        <dbReference type="ARBA" id="ARBA00023303"/>
    </source>
</evidence>
<keyword evidence="14" id="KW-0407">Ion channel</keyword>
<feature type="transmembrane region" description="Helical" evidence="16">
    <location>
        <begin position="340"/>
        <end position="358"/>
    </location>
</feature>
<evidence type="ECO:0000256" key="15">
    <source>
        <dbReference type="SAM" id="MobiDB-lite"/>
    </source>
</evidence>
<dbReference type="GeneID" id="100900383"/>
<feature type="transmembrane region" description="Helical" evidence="16">
    <location>
        <begin position="378"/>
        <end position="397"/>
    </location>
</feature>
<keyword evidence="3" id="KW-0813">Transport</keyword>
<evidence type="ECO:0000259" key="17">
    <source>
        <dbReference type="SMART" id="SM01420"/>
    </source>
</evidence>
<gene>
    <name evidence="19" type="primary">LOC100900383</name>
</gene>
<name>A0AAJ7PBI8_9ACAR</name>
<dbReference type="InterPro" id="IPR013555">
    <property type="entry name" value="TRP_dom"/>
</dbReference>
<keyword evidence="10" id="KW-0040">ANK repeat</keyword>
<feature type="compositionally biased region" description="Low complexity" evidence="15">
    <location>
        <begin position="774"/>
        <end position="790"/>
    </location>
</feature>
<dbReference type="AlphaFoldDB" id="A0AAJ7PBI8"/>
<evidence type="ECO:0000256" key="9">
    <source>
        <dbReference type="ARBA" id="ARBA00023028"/>
    </source>
</evidence>
<dbReference type="InterPro" id="IPR002153">
    <property type="entry name" value="TRPC_channel"/>
</dbReference>
<keyword evidence="8 16" id="KW-1133">Transmembrane helix</keyword>
<dbReference type="PANTHER" id="PTHR10117">
    <property type="entry name" value="TRANSIENT RECEPTOR POTENTIAL CHANNEL"/>
    <property type="match status" value="1"/>
</dbReference>
<feature type="region of interest" description="Disordered" evidence="15">
    <location>
        <begin position="768"/>
        <end position="791"/>
    </location>
</feature>
<keyword evidence="11" id="KW-0406">Ion transport</keyword>
<evidence type="ECO:0000256" key="16">
    <source>
        <dbReference type="SAM" id="Phobius"/>
    </source>
</evidence>
<dbReference type="GO" id="GO:0005886">
    <property type="term" value="C:plasma membrane"/>
    <property type="evidence" value="ECO:0007669"/>
    <property type="project" value="TreeGrafter"/>
</dbReference>
<dbReference type="InterPro" id="IPR005821">
    <property type="entry name" value="Ion_trans_dom"/>
</dbReference>
<feature type="transmembrane region" description="Helical" evidence="16">
    <location>
        <begin position="613"/>
        <end position="635"/>
    </location>
</feature>
<feature type="transmembrane region" description="Helical" evidence="16">
    <location>
        <begin position="441"/>
        <end position="462"/>
    </location>
</feature>
<evidence type="ECO:0000256" key="11">
    <source>
        <dbReference type="ARBA" id="ARBA00023065"/>
    </source>
</evidence>
<evidence type="ECO:0000256" key="5">
    <source>
        <dbReference type="ARBA" id="ARBA00022537"/>
    </source>
</evidence>
<evidence type="ECO:0000256" key="10">
    <source>
        <dbReference type="ARBA" id="ARBA00023043"/>
    </source>
</evidence>
<dbReference type="SMART" id="SM01420">
    <property type="entry name" value="TRP_2"/>
    <property type="match status" value="1"/>
</dbReference>
<protein>
    <submittedName>
        <fullName evidence="19">Short transient receptor potential channel 5-like</fullName>
    </submittedName>
</protein>
<evidence type="ECO:0000256" key="7">
    <source>
        <dbReference type="ARBA" id="ARBA00022737"/>
    </source>
</evidence>
<evidence type="ECO:0000313" key="19">
    <source>
        <dbReference type="RefSeq" id="XP_018497405.1"/>
    </source>
</evidence>
<dbReference type="GO" id="GO:0070679">
    <property type="term" value="F:inositol 1,4,5 trisphosphate binding"/>
    <property type="evidence" value="ECO:0007669"/>
    <property type="project" value="TreeGrafter"/>
</dbReference>
<evidence type="ECO:0000313" key="18">
    <source>
        <dbReference type="Proteomes" id="UP000694867"/>
    </source>
</evidence>
<evidence type="ECO:0000256" key="12">
    <source>
        <dbReference type="ARBA" id="ARBA00023136"/>
    </source>
</evidence>
<feature type="transmembrane region" description="Helical" evidence="16">
    <location>
        <begin position="409"/>
        <end position="429"/>
    </location>
</feature>
<accession>A0AAJ7PBI8</accession>
<evidence type="ECO:0000256" key="6">
    <source>
        <dbReference type="ARBA" id="ARBA00022692"/>
    </source>
</evidence>
<evidence type="ECO:0000256" key="8">
    <source>
        <dbReference type="ARBA" id="ARBA00022989"/>
    </source>
</evidence>
<reference evidence="19" key="1">
    <citation type="submission" date="2025-08" db="UniProtKB">
        <authorList>
            <consortium name="RefSeq"/>
        </authorList>
    </citation>
    <scope>IDENTIFICATION</scope>
</reference>
<keyword evidence="4" id="KW-0268">Exocytosis</keyword>
<dbReference type="Gene3D" id="1.25.40.20">
    <property type="entry name" value="Ankyrin repeat-containing domain"/>
    <property type="match status" value="1"/>
</dbReference>
<dbReference type="GO" id="GO:0051480">
    <property type="term" value="P:regulation of cytosolic calcium ion concentration"/>
    <property type="evidence" value="ECO:0007669"/>
    <property type="project" value="TreeGrafter"/>
</dbReference>
<feature type="transmembrane region" description="Helical" evidence="16">
    <location>
        <begin position="524"/>
        <end position="546"/>
    </location>
</feature>
<dbReference type="PANTHER" id="PTHR10117:SF54">
    <property type="entry name" value="TRANSIENT RECEPTOR POTENTIAL-GAMMA PROTEIN"/>
    <property type="match status" value="1"/>
</dbReference>
<dbReference type="GO" id="GO:0044231">
    <property type="term" value="C:host cell presynaptic membrane"/>
    <property type="evidence" value="ECO:0007669"/>
    <property type="project" value="UniProtKB-KW"/>
</dbReference>
<evidence type="ECO:0000256" key="13">
    <source>
        <dbReference type="ARBA" id="ARBA00023298"/>
    </source>
</evidence>
<feature type="transmembrane region" description="Helical" evidence="16">
    <location>
        <begin position="482"/>
        <end position="503"/>
    </location>
</feature>
<dbReference type="GO" id="GO:0034703">
    <property type="term" value="C:cation channel complex"/>
    <property type="evidence" value="ECO:0007669"/>
    <property type="project" value="TreeGrafter"/>
</dbReference>
<evidence type="ECO:0000256" key="1">
    <source>
        <dbReference type="ARBA" id="ARBA00004141"/>
    </source>
</evidence>
<organism evidence="18 19">
    <name type="scientific">Galendromus occidentalis</name>
    <name type="common">western predatory mite</name>
    <dbReference type="NCBI Taxonomy" id="34638"/>
    <lineage>
        <taxon>Eukaryota</taxon>
        <taxon>Metazoa</taxon>
        <taxon>Ecdysozoa</taxon>
        <taxon>Arthropoda</taxon>
        <taxon>Chelicerata</taxon>
        <taxon>Arachnida</taxon>
        <taxon>Acari</taxon>
        <taxon>Parasitiformes</taxon>
        <taxon>Mesostigmata</taxon>
        <taxon>Gamasina</taxon>
        <taxon>Phytoseioidea</taxon>
        <taxon>Phytoseiidae</taxon>
        <taxon>Typhlodrominae</taxon>
        <taxon>Galendromus</taxon>
    </lineage>
</organism>
<dbReference type="SUPFAM" id="SSF48403">
    <property type="entry name" value="Ankyrin repeat"/>
    <property type="match status" value="1"/>
</dbReference>
<comment type="subcellular location">
    <subcellularLocation>
        <location evidence="1">Membrane</location>
        <topology evidence="1">Multi-pass membrane protein</topology>
    </subcellularLocation>
    <subcellularLocation>
        <location evidence="2">Target cell membrane</location>
    </subcellularLocation>
</comment>
<keyword evidence="9" id="KW-0800">Toxin</keyword>